<organism evidence="1 2">
    <name type="scientific">Candidatus Phaeomarinibacter ectocarpi</name>
    <dbReference type="NCBI Taxonomy" id="1458461"/>
    <lineage>
        <taxon>Bacteria</taxon>
        <taxon>Pseudomonadati</taxon>
        <taxon>Pseudomonadota</taxon>
        <taxon>Alphaproteobacteria</taxon>
        <taxon>Hyphomicrobiales</taxon>
        <taxon>Parvibaculaceae</taxon>
        <taxon>Candidatus Phaeomarinibacter</taxon>
    </lineage>
</organism>
<evidence type="ECO:0000313" key="1">
    <source>
        <dbReference type="EMBL" id="CDO59509.1"/>
    </source>
</evidence>
<evidence type="ECO:0000313" key="2">
    <source>
        <dbReference type="Proteomes" id="UP000032160"/>
    </source>
</evidence>
<dbReference type="Proteomes" id="UP000032160">
    <property type="component" value="Chromosome I"/>
</dbReference>
<proteinExistence type="predicted"/>
<gene>
    <name evidence="1" type="ORF">BN1012_Phect1295</name>
</gene>
<dbReference type="AlphaFoldDB" id="X5MEX5"/>
<name>X5MEX5_9HYPH</name>
<dbReference type="KEGG" id="pect:BN1012_Phect1295"/>
<evidence type="ECO:0008006" key="3">
    <source>
        <dbReference type="Google" id="ProtNLM"/>
    </source>
</evidence>
<dbReference type="EMBL" id="HG966617">
    <property type="protein sequence ID" value="CDO59509.1"/>
    <property type="molecule type" value="Genomic_DNA"/>
</dbReference>
<reference evidence="1 2" key="1">
    <citation type="journal article" date="2014" name="Front. Genet.">
        <title>Genome and metabolic network of "Candidatus Phaeomarinobacter ectocarpi" Ec32, a new candidate genus of Alphaproteobacteria frequently associated with brown algae.</title>
        <authorList>
            <person name="Dittami S.M."/>
            <person name="Barbeyron T."/>
            <person name="Boyen C."/>
            <person name="Cambefort J."/>
            <person name="Collet G."/>
            <person name="Delage L."/>
            <person name="Gobet A."/>
            <person name="Groisillier A."/>
            <person name="Leblanc C."/>
            <person name="Michel G."/>
            <person name="Scornet D."/>
            <person name="Siegel A."/>
            <person name="Tapia J.E."/>
            <person name="Tonon T."/>
        </authorList>
    </citation>
    <scope>NUCLEOTIDE SEQUENCE [LARGE SCALE GENOMIC DNA]</scope>
    <source>
        <strain evidence="1 2">Ec32</strain>
    </source>
</reference>
<sequence length="209" mass="22343">MIVFASGLLVACTSKGGGRYKVDTIQPVVLKPYNFWTYAGGYKDEVLAPNRFKVEVAASGATSYERAVAILITRAAEMAQASGNAVFVIDKIHLSMRCFYSYPAHLKQMGSASGLPSAEIEVTAQPENTFPADALVFSVSKVLGALHPVVATAEDKPGLERATISRNGDICQMDEPQRLAAIGPMPWQNHDILEQAGTTAPSQELVIGS</sequence>
<dbReference type="HOGENOM" id="CLU_1313549_0_0_5"/>
<protein>
    <recommendedName>
        <fullName evidence="3">Lipoprotein</fullName>
    </recommendedName>
</protein>
<dbReference type="STRING" id="1458461.BN1012_Phect1295"/>
<keyword evidence="2" id="KW-1185">Reference proteome</keyword>
<accession>X5MEX5</accession>